<name>A0A0K2T4V4_LEPSM</name>
<feature type="region of interest" description="Disordered" evidence="1">
    <location>
        <begin position="59"/>
        <end position="96"/>
    </location>
</feature>
<feature type="compositionally biased region" description="Polar residues" evidence="1">
    <location>
        <begin position="59"/>
        <end position="70"/>
    </location>
</feature>
<protein>
    <submittedName>
        <fullName evidence="2">Uncharacterized protein</fullName>
    </submittedName>
</protein>
<dbReference type="EMBL" id="HACA01003110">
    <property type="protein sequence ID" value="CDW20471.1"/>
    <property type="molecule type" value="Transcribed_RNA"/>
</dbReference>
<reference evidence="2" key="1">
    <citation type="submission" date="2014-05" db="EMBL/GenBank/DDBJ databases">
        <authorList>
            <person name="Chronopoulou M."/>
        </authorList>
    </citation>
    <scope>NUCLEOTIDE SEQUENCE</scope>
    <source>
        <tissue evidence="2">Whole organism</tissue>
    </source>
</reference>
<evidence type="ECO:0000256" key="1">
    <source>
        <dbReference type="SAM" id="MobiDB-lite"/>
    </source>
</evidence>
<dbReference type="AlphaFoldDB" id="A0A0K2T4V4"/>
<evidence type="ECO:0000313" key="2">
    <source>
        <dbReference type="EMBL" id="CDW20471.1"/>
    </source>
</evidence>
<sequence length="96" mass="10884">MFVLFLCDQKCPSNKENSSGCAISSTHKSISDKKIFTVDAVLNKRNDRFLAESRAQVQRNFQDHTSSSGHSLRHRGIRRHQDASLLVKGGKREIEQ</sequence>
<proteinExistence type="predicted"/>
<accession>A0A0K2T4V4</accession>
<organism evidence="2">
    <name type="scientific">Lepeophtheirus salmonis</name>
    <name type="common">Salmon louse</name>
    <name type="synonym">Caligus salmonis</name>
    <dbReference type="NCBI Taxonomy" id="72036"/>
    <lineage>
        <taxon>Eukaryota</taxon>
        <taxon>Metazoa</taxon>
        <taxon>Ecdysozoa</taxon>
        <taxon>Arthropoda</taxon>
        <taxon>Crustacea</taxon>
        <taxon>Multicrustacea</taxon>
        <taxon>Hexanauplia</taxon>
        <taxon>Copepoda</taxon>
        <taxon>Siphonostomatoida</taxon>
        <taxon>Caligidae</taxon>
        <taxon>Lepeophtheirus</taxon>
    </lineage>
</organism>